<dbReference type="RefSeq" id="WP_264336090.1">
    <property type="nucleotide sequence ID" value="NZ_JAOZFE010000004.1"/>
</dbReference>
<proteinExistence type="predicted"/>
<accession>A0ABT3E4X2</accession>
<gene>
    <name evidence="2" type="ORF">OIT44_05150</name>
</gene>
<feature type="transmembrane region" description="Helical" evidence="1">
    <location>
        <begin position="32"/>
        <end position="50"/>
    </location>
</feature>
<reference evidence="2 3" key="1">
    <citation type="submission" date="2022-10" db="EMBL/GenBank/DDBJ databases">
        <title>Weissella fermenti sp. nov., isolated from fermented cabbage.</title>
        <authorList>
            <person name="Lee J.K."/>
            <person name="Baek J.H."/>
            <person name="Choi D.G."/>
            <person name="Kim J.M."/>
            <person name="Jeon C.O."/>
        </authorList>
    </citation>
    <scope>NUCLEOTIDE SEQUENCE [LARGE SCALE GENOMIC DNA]</scope>
    <source>
        <strain evidence="2 3">KACC 18534</strain>
    </source>
</reference>
<name>A0ABT3E4X2_9LACO</name>
<evidence type="ECO:0000313" key="3">
    <source>
        <dbReference type="Proteomes" id="UP001526225"/>
    </source>
</evidence>
<sequence>MEWHLLATALLPQWAMLALIQRLSLNTVNELLFYGSIALISIPTTIVLIYHQQYNLARKTNHCLSDNEVCSCCDQQLPYS</sequence>
<protein>
    <submittedName>
        <fullName evidence="2">Uncharacterized protein</fullName>
    </submittedName>
</protein>
<keyword evidence="3" id="KW-1185">Reference proteome</keyword>
<organism evidence="2 3">
    <name type="scientific">Weissella ceti</name>
    <dbReference type="NCBI Taxonomy" id="759620"/>
    <lineage>
        <taxon>Bacteria</taxon>
        <taxon>Bacillati</taxon>
        <taxon>Bacillota</taxon>
        <taxon>Bacilli</taxon>
        <taxon>Lactobacillales</taxon>
        <taxon>Lactobacillaceae</taxon>
        <taxon>Weissella</taxon>
    </lineage>
</organism>
<keyword evidence="1" id="KW-1133">Transmembrane helix</keyword>
<dbReference type="Proteomes" id="UP001526225">
    <property type="component" value="Unassembled WGS sequence"/>
</dbReference>
<keyword evidence="1" id="KW-0812">Transmembrane</keyword>
<keyword evidence="1" id="KW-0472">Membrane</keyword>
<evidence type="ECO:0000256" key="1">
    <source>
        <dbReference type="SAM" id="Phobius"/>
    </source>
</evidence>
<dbReference type="EMBL" id="JAOZFE010000004">
    <property type="protein sequence ID" value="MCW0953456.1"/>
    <property type="molecule type" value="Genomic_DNA"/>
</dbReference>
<comment type="caution">
    <text evidence="2">The sequence shown here is derived from an EMBL/GenBank/DDBJ whole genome shotgun (WGS) entry which is preliminary data.</text>
</comment>
<evidence type="ECO:0000313" key="2">
    <source>
        <dbReference type="EMBL" id="MCW0953456.1"/>
    </source>
</evidence>